<gene>
    <name evidence="5" type="ORF">GCM10022287_32420</name>
</gene>
<accession>A0ABP8A840</accession>
<keyword evidence="4" id="KW-0408">Iron</keyword>
<dbReference type="InterPro" id="IPR012292">
    <property type="entry name" value="Globin/Proto"/>
</dbReference>
<evidence type="ECO:0000256" key="3">
    <source>
        <dbReference type="ARBA" id="ARBA00022723"/>
    </source>
</evidence>
<dbReference type="RefSeq" id="WP_344756342.1">
    <property type="nucleotide sequence ID" value="NZ_BAABBW010000005.1"/>
</dbReference>
<keyword evidence="2" id="KW-0349">Heme</keyword>
<evidence type="ECO:0000256" key="2">
    <source>
        <dbReference type="ARBA" id="ARBA00022617"/>
    </source>
</evidence>
<dbReference type="Pfam" id="PF01152">
    <property type="entry name" value="Bac_globin"/>
    <property type="match status" value="1"/>
</dbReference>
<keyword evidence="6" id="KW-1185">Reference proteome</keyword>
<protein>
    <submittedName>
        <fullName evidence="5">Group II truncated hemoglobin</fullName>
    </submittedName>
</protein>
<name>A0ABP8A840_9MICO</name>
<dbReference type="InterPro" id="IPR009050">
    <property type="entry name" value="Globin-like_sf"/>
</dbReference>
<sequence length="139" mass="15310">MALYDELGGFDAILAVCRRWSELCLADPVAEHPFSHPHVHPQHDERLAAYLSEAAGGPKLYTGGYGTESMVRRMHAGNGPHEELDEICLRLFDQALVESPIPPEPAARLGAYFRAVAHDMTRYDASADLVPEGLAMRRA</sequence>
<dbReference type="Proteomes" id="UP001501079">
    <property type="component" value="Unassembled WGS sequence"/>
</dbReference>
<evidence type="ECO:0000256" key="4">
    <source>
        <dbReference type="ARBA" id="ARBA00023004"/>
    </source>
</evidence>
<dbReference type="EMBL" id="BAABBW010000005">
    <property type="protein sequence ID" value="GAA4179685.1"/>
    <property type="molecule type" value="Genomic_DNA"/>
</dbReference>
<keyword evidence="1" id="KW-0813">Transport</keyword>
<evidence type="ECO:0000313" key="5">
    <source>
        <dbReference type="EMBL" id="GAA4179685.1"/>
    </source>
</evidence>
<organism evidence="5 6">
    <name type="scientific">Gryllotalpicola koreensis</name>
    <dbReference type="NCBI Taxonomy" id="993086"/>
    <lineage>
        <taxon>Bacteria</taxon>
        <taxon>Bacillati</taxon>
        <taxon>Actinomycetota</taxon>
        <taxon>Actinomycetes</taxon>
        <taxon>Micrococcales</taxon>
        <taxon>Microbacteriaceae</taxon>
        <taxon>Gryllotalpicola</taxon>
    </lineage>
</organism>
<dbReference type="InterPro" id="IPR001486">
    <property type="entry name" value="Hemoglobin_trunc"/>
</dbReference>
<keyword evidence="3" id="KW-0479">Metal-binding</keyword>
<dbReference type="SUPFAM" id="SSF46458">
    <property type="entry name" value="Globin-like"/>
    <property type="match status" value="1"/>
</dbReference>
<dbReference type="Gene3D" id="1.10.490.10">
    <property type="entry name" value="Globins"/>
    <property type="match status" value="1"/>
</dbReference>
<evidence type="ECO:0000256" key="1">
    <source>
        <dbReference type="ARBA" id="ARBA00022448"/>
    </source>
</evidence>
<proteinExistence type="predicted"/>
<comment type="caution">
    <text evidence="5">The sequence shown here is derived from an EMBL/GenBank/DDBJ whole genome shotgun (WGS) entry which is preliminary data.</text>
</comment>
<reference evidence="6" key="1">
    <citation type="journal article" date="2019" name="Int. J. Syst. Evol. Microbiol.">
        <title>The Global Catalogue of Microorganisms (GCM) 10K type strain sequencing project: providing services to taxonomists for standard genome sequencing and annotation.</title>
        <authorList>
            <consortium name="The Broad Institute Genomics Platform"/>
            <consortium name="The Broad Institute Genome Sequencing Center for Infectious Disease"/>
            <person name="Wu L."/>
            <person name="Ma J."/>
        </authorList>
    </citation>
    <scope>NUCLEOTIDE SEQUENCE [LARGE SCALE GENOMIC DNA]</scope>
    <source>
        <strain evidence="6">JCM 17591</strain>
    </source>
</reference>
<evidence type="ECO:0000313" key="6">
    <source>
        <dbReference type="Proteomes" id="UP001501079"/>
    </source>
</evidence>